<dbReference type="SUPFAM" id="SSF48239">
    <property type="entry name" value="Terpenoid cyclases/Protein prenyltransferases"/>
    <property type="match status" value="1"/>
</dbReference>
<evidence type="ECO:0000313" key="6">
    <source>
        <dbReference type="EMBL" id="KAK4254033.1"/>
    </source>
</evidence>
<accession>A0AAE1M949</accession>
<dbReference type="GO" id="GO:0010333">
    <property type="term" value="F:terpene synthase activity"/>
    <property type="evidence" value="ECO:0007669"/>
    <property type="project" value="InterPro"/>
</dbReference>
<comment type="cofactor">
    <cofactor evidence="1">
        <name>Mg(2+)</name>
        <dbReference type="ChEBI" id="CHEBI:18420"/>
    </cofactor>
</comment>
<evidence type="ECO:0000256" key="2">
    <source>
        <dbReference type="ARBA" id="ARBA00022723"/>
    </source>
</evidence>
<protein>
    <submittedName>
        <fullName evidence="6">Uncharacterized protein</fullName>
    </submittedName>
</protein>
<keyword evidence="2" id="KW-0479">Metal-binding</keyword>
<evidence type="ECO:0000313" key="7">
    <source>
        <dbReference type="Proteomes" id="UP001293593"/>
    </source>
</evidence>
<feature type="domain" description="Terpene synthase N-terminal" evidence="4">
    <location>
        <begin position="63"/>
        <end position="211"/>
    </location>
</feature>
<dbReference type="InterPro" id="IPR008949">
    <property type="entry name" value="Isoprenoid_synthase_dom_sf"/>
</dbReference>
<dbReference type="AlphaFoldDB" id="A0AAE1M949"/>
<dbReference type="InterPro" id="IPR001906">
    <property type="entry name" value="Terpene_synth_N"/>
</dbReference>
<evidence type="ECO:0000256" key="3">
    <source>
        <dbReference type="ARBA" id="ARBA00022842"/>
    </source>
</evidence>
<evidence type="ECO:0000259" key="5">
    <source>
        <dbReference type="Pfam" id="PF03936"/>
    </source>
</evidence>
<gene>
    <name evidence="6" type="ORF">QN277_009465</name>
</gene>
<dbReference type="InterPro" id="IPR050148">
    <property type="entry name" value="Terpene_synthase-like"/>
</dbReference>
<dbReference type="SFLD" id="SFLDS00005">
    <property type="entry name" value="Isoprenoid_Synthase_Type_I"/>
    <property type="match status" value="1"/>
</dbReference>
<evidence type="ECO:0000256" key="1">
    <source>
        <dbReference type="ARBA" id="ARBA00001946"/>
    </source>
</evidence>
<proteinExistence type="predicted"/>
<feature type="domain" description="Terpene synthase metal-binding" evidence="5">
    <location>
        <begin position="287"/>
        <end position="525"/>
    </location>
</feature>
<dbReference type="Gene3D" id="1.50.10.130">
    <property type="entry name" value="Terpene synthase, N-terminal domain"/>
    <property type="match status" value="1"/>
</dbReference>
<reference evidence="6" key="1">
    <citation type="submission" date="2023-10" db="EMBL/GenBank/DDBJ databases">
        <title>Chromosome-level genome of the transformable northern wattle, Acacia crassicarpa.</title>
        <authorList>
            <person name="Massaro I."/>
            <person name="Sinha N.R."/>
            <person name="Poethig S."/>
            <person name="Leichty A.R."/>
        </authorList>
    </citation>
    <scope>NUCLEOTIDE SEQUENCE</scope>
    <source>
        <strain evidence="6">Acra3RX</strain>
        <tissue evidence="6">Leaf</tissue>
    </source>
</reference>
<evidence type="ECO:0000259" key="4">
    <source>
        <dbReference type="Pfam" id="PF01397"/>
    </source>
</evidence>
<dbReference type="Pfam" id="PF01397">
    <property type="entry name" value="Terpene_synth"/>
    <property type="match status" value="1"/>
</dbReference>
<comment type="caution">
    <text evidence="6">The sequence shown here is derived from an EMBL/GenBank/DDBJ whole genome shotgun (WGS) entry which is preliminary data.</text>
</comment>
<organism evidence="6 7">
    <name type="scientific">Acacia crassicarpa</name>
    <name type="common">northern wattle</name>
    <dbReference type="NCBI Taxonomy" id="499986"/>
    <lineage>
        <taxon>Eukaryota</taxon>
        <taxon>Viridiplantae</taxon>
        <taxon>Streptophyta</taxon>
        <taxon>Embryophyta</taxon>
        <taxon>Tracheophyta</taxon>
        <taxon>Spermatophyta</taxon>
        <taxon>Magnoliopsida</taxon>
        <taxon>eudicotyledons</taxon>
        <taxon>Gunneridae</taxon>
        <taxon>Pentapetalae</taxon>
        <taxon>rosids</taxon>
        <taxon>fabids</taxon>
        <taxon>Fabales</taxon>
        <taxon>Fabaceae</taxon>
        <taxon>Caesalpinioideae</taxon>
        <taxon>mimosoid clade</taxon>
        <taxon>Acacieae</taxon>
        <taxon>Acacia</taxon>
    </lineage>
</organism>
<keyword evidence="3" id="KW-0460">Magnesium</keyword>
<dbReference type="SFLD" id="SFLDG01019">
    <property type="entry name" value="Terpene_Cyclase_Like_1_C_Termi"/>
    <property type="match status" value="1"/>
</dbReference>
<dbReference type="InterPro" id="IPR008930">
    <property type="entry name" value="Terpenoid_cyclase/PrenylTrfase"/>
</dbReference>
<dbReference type="SUPFAM" id="SSF48576">
    <property type="entry name" value="Terpenoid synthases"/>
    <property type="match status" value="1"/>
</dbReference>
<dbReference type="GO" id="GO:0000287">
    <property type="term" value="F:magnesium ion binding"/>
    <property type="evidence" value="ECO:0007669"/>
    <property type="project" value="InterPro"/>
</dbReference>
<dbReference type="EMBL" id="JAWXYG010000014">
    <property type="protein sequence ID" value="KAK4254033.1"/>
    <property type="molecule type" value="Genomic_DNA"/>
</dbReference>
<sequence>MSLSHIYTLKSSFFLMPISDVPTANPRRTQASNITYQRKAISITSMHHSIAPAKTRRSTFNDVDIHSRHAKELKNVKKILSEKARENSLDGLYMIDMIQRLGIEHHFEEEIQEAVQKHHLKLGTHSYGSLDHNDHKLSEVAFQFRLLRQQRCPIDTGVFKNFMDKKGRLKRKFWGNTEGLIELFEASQLSMDGEDDLDEIRNFTHHLLHTRTIRINDPHEANVITDTLKYPNHKSLLKFTPRSILFPSSKIGKAWLSPLQNFSKIDTQIANSINLKEIYAVSKWWQDLGLAKDLKFARDKPIMWYMWPMACVTDPCFSEERIEITKFVSLLYIIDDIFDIYGSMDELSLFLDAVNRWDLGATEQLPDCMKASFIALYDITNEFAIKVQNKHAWNPINTLIKSWVRLCNSFLEEAKWFNSGKLPNAEEYLKNGIVSAGVHMCLVHTFFILGQGITNETVALMDDIPELISSTSTIVRLCNDLEGAKDGKQADNDGSYLNCYLKDHPGVSVDQAKENIKHKISNAWKCLNKECFTPTNPFPSSFSKICLNAVRMIPIVYNDKYSPSRLEEHVKSLLYSDSI</sequence>
<keyword evidence="7" id="KW-1185">Reference proteome</keyword>
<dbReference type="InterPro" id="IPR036965">
    <property type="entry name" value="Terpene_synth_N_sf"/>
</dbReference>
<dbReference type="PANTHER" id="PTHR31225">
    <property type="entry name" value="OS04G0344100 PROTEIN-RELATED"/>
    <property type="match status" value="1"/>
</dbReference>
<name>A0AAE1M949_9FABA</name>
<dbReference type="InterPro" id="IPR005630">
    <property type="entry name" value="Terpene_synthase_metal-bd"/>
</dbReference>
<dbReference type="Gene3D" id="1.10.600.10">
    <property type="entry name" value="Farnesyl Diphosphate Synthase"/>
    <property type="match status" value="1"/>
</dbReference>
<dbReference type="InterPro" id="IPR034741">
    <property type="entry name" value="Terpene_cyclase-like_1_C"/>
</dbReference>
<dbReference type="Proteomes" id="UP001293593">
    <property type="component" value="Unassembled WGS sequence"/>
</dbReference>
<dbReference type="Pfam" id="PF03936">
    <property type="entry name" value="Terpene_synth_C"/>
    <property type="match status" value="1"/>
</dbReference>
<dbReference type="GO" id="GO:0016114">
    <property type="term" value="P:terpenoid biosynthetic process"/>
    <property type="evidence" value="ECO:0007669"/>
    <property type="project" value="InterPro"/>
</dbReference>
<dbReference type="PANTHER" id="PTHR31225:SF234">
    <property type="entry name" value="TERPENE SYNTHASE 4-RELATED"/>
    <property type="match status" value="1"/>
</dbReference>